<feature type="region of interest" description="Disordered" evidence="2">
    <location>
        <begin position="303"/>
        <end position="481"/>
    </location>
</feature>
<dbReference type="Proteomes" id="UP000722989">
    <property type="component" value="Unassembled WGS sequence"/>
</dbReference>
<protein>
    <recommendedName>
        <fullName evidence="5">DivIVA protein</fullName>
    </recommendedName>
</protein>
<feature type="compositionally biased region" description="Gly residues" evidence="2">
    <location>
        <begin position="353"/>
        <end position="372"/>
    </location>
</feature>
<accession>A0ABX0Y1C5</accession>
<evidence type="ECO:0008006" key="5">
    <source>
        <dbReference type="Google" id="ProtNLM"/>
    </source>
</evidence>
<evidence type="ECO:0000313" key="3">
    <source>
        <dbReference type="EMBL" id="NJC72164.1"/>
    </source>
</evidence>
<organism evidence="3 4">
    <name type="scientific">Planosporangium thailandense</name>
    <dbReference type="NCBI Taxonomy" id="765197"/>
    <lineage>
        <taxon>Bacteria</taxon>
        <taxon>Bacillati</taxon>
        <taxon>Actinomycetota</taxon>
        <taxon>Actinomycetes</taxon>
        <taxon>Micromonosporales</taxon>
        <taxon>Micromonosporaceae</taxon>
        <taxon>Planosporangium</taxon>
    </lineage>
</organism>
<sequence length="481" mass="48793">MDQSPAQPAATAAVPEMAGEDAHAMGEESDLQASAGFDGALRGYDRRQVNKYVQRTQKRFEELTAELTTARRNEQILSARVDELTKQVAMCSCDPNKPESSVVGARLRQIIDIASSEAADLRQRAESETIAMREEAENLLAGARQQAEQASSALEAMLAHRRAAEEAAAAERRAAIEGWAERHVNEARDTARRVIERAGAVSSQVIASARWLVDALGAHRDALSEQLGGVQRRIDELPSLEAAAAIPGEKLAGVSTEDRSNRNGSGVPATRPAGQSAPAQPVSPGRTDEAEQAVRAVVRVAGPAGPPLANEAPVGERHDGPLWGADPRSASGSAPRHPAHAMPQAPGGAPTQGPGGSPMPGPGGGAVHGSGGAPAQAPGGAPTPPHNGAPGQAPGGMPMPAQGGMPMPAPGGVPMPAPMQGPGGSPMPGPGGGAVHGSGGAPAPAPVSAPRHAAPPDTPPFNRTWTPVANPGSGTGGLHRG</sequence>
<evidence type="ECO:0000256" key="1">
    <source>
        <dbReference type="SAM" id="Coils"/>
    </source>
</evidence>
<keyword evidence="1" id="KW-0175">Coiled coil</keyword>
<feature type="compositionally biased region" description="Low complexity" evidence="2">
    <location>
        <begin position="388"/>
        <end position="406"/>
    </location>
</feature>
<dbReference type="RefSeq" id="WP_167927069.1">
    <property type="nucleotide sequence ID" value="NZ_JAATVY010000016.1"/>
</dbReference>
<reference evidence="3 4" key="1">
    <citation type="submission" date="2020-03" db="EMBL/GenBank/DDBJ databases">
        <title>WGS of the type strain of Planosporangium spp.</title>
        <authorList>
            <person name="Thawai C."/>
        </authorList>
    </citation>
    <scope>NUCLEOTIDE SEQUENCE [LARGE SCALE GENOMIC DNA]</scope>
    <source>
        <strain evidence="3 4">TBRC 5610</strain>
    </source>
</reference>
<feature type="compositionally biased region" description="Low complexity" evidence="2">
    <location>
        <begin position="343"/>
        <end position="352"/>
    </location>
</feature>
<evidence type="ECO:0000313" key="4">
    <source>
        <dbReference type="Proteomes" id="UP000722989"/>
    </source>
</evidence>
<keyword evidence="4" id="KW-1185">Reference proteome</keyword>
<feature type="coiled-coil region" evidence="1">
    <location>
        <begin position="53"/>
        <end position="87"/>
    </location>
</feature>
<feature type="compositionally biased region" description="Pro residues" evidence="2">
    <location>
        <begin position="407"/>
        <end position="429"/>
    </location>
</feature>
<proteinExistence type="predicted"/>
<feature type="region of interest" description="Disordered" evidence="2">
    <location>
        <begin position="251"/>
        <end position="290"/>
    </location>
</feature>
<gene>
    <name evidence="3" type="ORF">HC031_20940</name>
</gene>
<dbReference type="EMBL" id="JAATVY010000016">
    <property type="protein sequence ID" value="NJC72164.1"/>
    <property type="molecule type" value="Genomic_DNA"/>
</dbReference>
<name>A0ABX0Y1C5_9ACTN</name>
<evidence type="ECO:0000256" key="2">
    <source>
        <dbReference type="SAM" id="MobiDB-lite"/>
    </source>
</evidence>
<feature type="region of interest" description="Disordered" evidence="2">
    <location>
        <begin position="1"/>
        <end position="30"/>
    </location>
</feature>
<comment type="caution">
    <text evidence="3">The sequence shown here is derived from an EMBL/GenBank/DDBJ whole genome shotgun (WGS) entry which is preliminary data.</text>
</comment>
<feature type="compositionally biased region" description="Gly residues" evidence="2">
    <location>
        <begin position="430"/>
        <end position="440"/>
    </location>
</feature>